<evidence type="ECO:0000313" key="3">
    <source>
        <dbReference type="Proteomes" id="UP000799767"/>
    </source>
</evidence>
<dbReference type="OrthoDB" id="3886346at2759"/>
<dbReference type="RefSeq" id="XP_033594791.1">
    <property type="nucleotide sequence ID" value="XM_033732509.1"/>
</dbReference>
<feature type="region of interest" description="Disordered" evidence="1">
    <location>
        <begin position="341"/>
        <end position="378"/>
    </location>
</feature>
<feature type="compositionally biased region" description="Low complexity" evidence="1">
    <location>
        <begin position="70"/>
        <end position="91"/>
    </location>
</feature>
<evidence type="ECO:0000313" key="2">
    <source>
        <dbReference type="EMBL" id="KAF2488222.1"/>
    </source>
</evidence>
<protein>
    <submittedName>
        <fullName evidence="2">Uncharacterized protein</fullName>
    </submittedName>
</protein>
<dbReference type="GeneID" id="54473511"/>
<dbReference type="EMBL" id="MU001631">
    <property type="protein sequence ID" value="KAF2488222.1"/>
    <property type="molecule type" value="Genomic_DNA"/>
</dbReference>
<dbReference type="AlphaFoldDB" id="A0A6A6Q7F5"/>
<keyword evidence="3" id="KW-1185">Reference proteome</keyword>
<evidence type="ECO:0000256" key="1">
    <source>
        <dbReference type="SAM" id="MobiDB-lite"/>
    </source>
</evidence>
<feature type="compositionally biased region" description="Low complexity" evidence="1">
    <location>
        <begin position="101"/>
        <end position="112"/>
    </location>
</feature>
<reference evidence="2" key="1">
    <citation type="journal article" date="2020" name="Stud. Mycol.">
        <title>101 Dothideomycetes genomes: a test case for predicting lifestyles and emergence of pathogens.</title>
        <authorList>
            <person name="Haridas S."/>
            <person name="Albert R."/>
            <person name="Binder M."/>
            <person name="Bloem J."/>
            <person name="Labutti K."/>
            <person name="Salamov A."/>
            <person name="Andreopoulos B."/>
            <person name="Baker S."/>
            <person name="Barry K."/>
            <person name="Bills G."/>
            <person name="Bluhm B."/>
            <person name="Cannon C."/>
            <person name="Castanera R."/>
            <person name="Culley D."/>
            <person name="Daum C."/>
            <person name="Ezra D."/>
            <person name="Gonzalez J."/>
            <person name="Henrissat B."/>
            <person name="Kuo A."/>
            <person name="Liang C."/>
            <person name="Lipzen A."/>
            <person name="Lutzoni F."/>
            <person name="Magnuson J."/>
            <person name="Mondo S."/>
            <person name="Nolan M."/>
            <person name="Ohm R."/>
            <person name="Pangilinan J."/>
            <person name="Park H.-J."/>
            <person name="Ramirez L."/>
            <person name="Alfaro M."/>
            <person name="Sun H."/>
            <person name="Tritt A."/>
            <person name="Yoshinaga Y."/>
            <person name="Zwiers L.-H."/>
            <person name="Turgeon B."/>
            <person name="Goodwin S."/>
            <person name="Spatafora J."/>
            <person name="Crous P."/>
            <person name="Grigoriev I."/>
        </authorList>
    </citation>
    <scope>NUCLEOTIDE SEQUENCE</scope>
    <source>
        <strain evidence="2">CBS 113389</strain>
    </source>
</reference>
<feature type="region of interest" description="Disordered" evidence="1">
    <location>
        <begin position="211"/>
        <end position="230"/>
    </location>
</feature>
<gene>
    <name evidence="2" type="ORF">BDY17DRAFT_290446</name>
</gene>
<dbReference type="Proteomes" id="UP000799767">
    <property type="component" value="Unassembled WGS sequence"/>
</dbReference>
<feature type="region of interest" description="Disordered" evidence="1">
    <location>
        <begin position="33"/>
        <end position="141"/>
    </location>
</feature>
<organism evidence="2 3">
    <name type="scientific">Neohortaea acidophila</name>
    <dbReference type="NCBI Taxonomy" id="245834"/>
    <lineage>
        <taxon>Eukaryota</taxon>
        <taxon>Fungi</taxon>
        <taxon>Dikarya</taxon>
        <taxon>Ascomycota</taxon>
        <taxon>Pezizomycotina</taxon>
        <taxon>Dothideomycetes</taxon>
        <taxon>Dothideomycetidae</taxon>
        <taxon>Mycosphaerellales</taxon>
        <taxon>Teratosphaeriaceae</taxon>
        <taxon>Neohortaea</taxon>
    </lineage>
</organism>
<accession>A0A6A6Q7F5</accession>
<name>A0A6A6Q7F5_9PEZI</name>
<sequence>MAETLDAFTFLLDTLPSLLEQLDAIVKSSEERQSAELCRQHHIPRPPSASSSQRSRGSEDEPRLRQRPRSPNNAATASSPSSSTSPHNLTSPARAQRHTRPPALHHQQLPPLTSSHPDDPPRTPQCKRKTRSACSARPSAGPLKYRSRTMVTVFYDGDIQQRFEAAVRTIAHCRNAMRKGKMSAKVDFLARCSSSSGDEESADDEAMPGLIIKPKRTSSPPHPLRSPRVLPRNEDTMAFDQADAFLDQAQALCERAAHQVLRNGDCTLELTRVKEKIAQAREVGQAALPMLQRRAVKAAQRQGREAARTTPPATEAVIPTPHRRVGSPESVLLEVDSLEVDDPEADDGDSAIPEMMIPSSKYPPRQHPALLRQRMSVS</sequence>
<proteinExistence type="predicted"/>